<dbReference type="Proteomes" id="UP001418222">
    <property type="component" value="Unassembled WGS sequence"/>
</dbReference>
<dbReference type="GO" id="GO:0032259">
    <property type="term" value="P:methylation"/>
    <property type="evidence" value="ECO:0007669"/>
    <property type="project" value="UniProtKB-KW"/>
</dbReference>
<proteinExistence type="predicted"/>
<gene>
    <name evidence="6" type="ORF">KSP39_PZI004457</name>
</gene>
<keyword evidence="7" id="KW-1185">Reference proteome</keyword>
<evidence type="ECO:0000313" key="6">
    <source>
        <dbReference type="EMBL" id="KAK8952026.1"/>
    </source>
</evidence>
<keyword evidence="1" id="KW-0489">Methyltransferase</keyword>
<feature type="domain" description="O-methyltransferase C-terminal" evidence="4">
    <location>
        <begin position="153"/>
        <end position="274"/>
    </location>
</feature>
<evidence type="ECO:0000256" key="2">
    <source>
        <dbReference type="ARBA" id="ARBA00022679"/>
    </source>
</evidence>
<dbReference type="AlphaFoldDB" id="A0AAP0BXG7"/>
<dbReference type="Pfam" id="PF08100">
    <property type="entry name" value="Dimerisation"/>
    <property type="match status" value="1"/>
</dbReference>
<dbReference type="GO" id="GO:0008171">
    <property type="term" value="F:O-methyltransferase activity"/>
    <property type="evidence" value="ECO:0007669"/>
    <property type="project" value="InterPro"/>
</dbReference>
<dbReference type="InterPro" id="IPR036390">
    <property type="entry name" value="WH_DNA-bd_sf"/>
</dbReference>
<evidence type="ECO:0000259" key="4">
    <source>
        <dbReference type="Pfam" id="PF00891"/>
    </source>
</evidence>
<dbReference type="SUPFAM" id="SSF46785">
    <property type="entry name" value="Winged helix' DNA-binding domain"/>
    <property type="match status" value="1"/>
</dbReference>
<dbReference type="Pfam" id="PF00891">
    <property type="entry name" value="Methyltransf_2"/>
    <property type="match status" value="1"/>
</dbReference>
<dbReference type="Gene3D" id="1.10.10.10">
    <property type="entry name" value="Winged helix-like DNA-binding domain superfamily/Winged helix DNA-binding domain"/>
    <property type="match status" value="1"/>
</dbReference>
<dbReference type="InterPro" id="IPR016461">
    <property type="entry name" value="COMT-like"/>
</dbReference>
<organism evidence="6 7">
    <name type="scientific">Platanthera zijinensis</name>
    <dbReference type="NCBI Taxonomy" id="2320716"/>
    <lineage>
        <taxon>Eukaryota</taxon>
        <taxon>Viridiplantae</taxon>
        <taxon>Streptophyta</taxon>
        <taxon>Embryophyta</taxon>
        <taxon>Tracheophyta</taxon>
        <taxon>Spermatophyta</taxon>
        <taxon>Magnoliopsida</taxon>
        <taxon>Liliopsida</taxon>
        <taxon>Asparagales</taxon>
        <taxon>Orchidaceae</taxon>
        <taxon>Orchidoideae</taxon>
        <taxon>Orchideae</taxon>
        <taxon>Orchidinae</taxon>
        <taxon>Platanthera</taxon>
    </lineage>
</organism>
<dbReference type="PANTHER" id="PTHR11746">
    <property type="entry name" value="O-METHYLTRANSFERASE"/>
    <property type="match status" value="1"/>
</dbReference>
<keyword evidence="2" id="KW-0808">Transferase</keyword>
<feature type="domain" description="O-methyltransferase dimerisation" evidence="5">
    <location>
        <begin position="31"/>
        <end position="117"/>
    </location>
</feature>
<comment type="caution">
    <text evidence="6">The sequence shown here is derived from an EMBL/GenBank/DDBJ whole genome shotgun (WGS) entry which is preliminary data.</text>
</comment>
<evidence type="ECO:0000313" key="7">
    <source>
        <dbReference type="Proteomes" id="UP001418222"/>
    </source>
</evidence>
<name>A0AAP0BXG7_9ASPA</name>
<evidence type="ECO:0008006" key="8">
    <source>
        <dbReference type="Google" id="ProtNLM"/>
    </source>
</evidence>
<accession>A0AAP0BXG7</accession>
<keyword evidence="3" id="KW-0949">S-adenosyl-L-methionine</keyword>
<dbReference type="InterPro" id="IPR036388">
    <property type="entry name" value="WH-like_DNA-bd_sf"/>
</dbReference>
<sequence length="288" mass="30129">MSQVTGDTDVVRSGDTDVVPAGEHSGQALVWNHILAITDSLALKCAVKLRIFDIIGGHGHPAISLSDLAASLPTPCLHPATLLRLLRYLSHMRLIDSHAAGDEPSFSLTPSSSLFLVGTSTQSLASFITVFLDEGFLGAMHALDVACAGGGDDEASAFEMVNGETVFGRAERDVELNKIFNEGMAGSGRITAAAMVEGAPAAFEGLGTVVDVGGGVGTVAREIRRGFPAIRCVVFDLAQVVEGLEAADGVEYVAGDMFVSVPRADAFLLMWTFFGVEMRGVDGMHACS</sequence>
<reference evidence="6 7" key="1">
    <citation type="journal article" date="2022" name="Nat. Plants">
        <title>Genomes of leafy and leafless Platanthera orchids illuminate the evolution of mycoheterotrophy.</title>
        <authorList>
            <person name="Li M.H."/>
            <person name="Liu K.W."/>
            <person name="Li Z."/>
            <person name="Lu H.C."/>
            <person name="Ye Q.L."/>
            <person name="Zhang D."/>
            <person name="Wang J.Y."/>
            <person name="Li Y.F."/>
            <person name="Zhong Z.M."/>
            <person name="Liu X."/>
            <person name="Yu X."/>
            <person name="Liu D.K."/>
            <person name="Tu X.D."/>
            <person name="Liu B."/>
            <person name="Hao Y."/>
            <person name="Liao X.Y."/>
            <person name="Jiang Y.T."/>
            <person name="Sun W.H."/>
            <person name="Chen J."/>
            <person name="Chen Y.Q."/>
            <person name="Ai Y."/>
            <person name="Zhai J.W."/>
            <person name="Wu S.S."/>
            <person name="Zhou Z."/>
            <person name="Hsiao Y.Y."/>
            <person name="Wu W.L."/>
            <person name="Chen Y.Y."/>
            <person name="Lin Y.F."/>
            <person name="Hsu J.L."/>
            <person name="Li C.Y."/>
            <person name="Wang Z.W."/>
            <person name="Zhao X."/>
            <person name="Zhong W.Y."/>
            <person name="Ma X.K."/>
            <person name="Ma L."/>
            <person name="Huang J."/>
            <person name="Chen G.Z."/>
            <person name="Huang M.Z."/>
            <person name="Huang L."/>
            <person name="Peng D.H."/>
            <person name="Luo Y.B."/>
            <person name="Zou S.Q."/>
            <person name="Chen S.P."/>
            <person name="Lan S."/>
            <person name="Tsai W.C."/>
            <person name="Van de Peer Y."/>
            <person name="Liu Z.J."/>
        </authorList>
    </citation>
    <scope>NUCLEOTIDE SEQUENCE [LARGE SCALE GENOMIC DNA]</scope>
    <source>
        <strain evidence="6">Lor287</strain>
    </source>
</reference>
<dbReference type="Gene3D" id="3.40.50.150">
    <property type="entry name" value="Vaccinia Virus protein VP39"/>
    <property type="match status" value="1"/>
</dbReference>
<evidence type="ECO:0000256" key="1">
    <source>
        <dbReference type="ARBA" id="ARBA00022603"/>
    </source>
</evidence>
<protein>
    <recommendedName>
        <fullName evidence="8">O-methyltransferase</fullName>
    </recommendedName>
</protein>
<evidence type="ECO:0000256" key="3">
    <source>
        <dbReference type="ARBA" id="ARBA00022691"/>
    </source>
</evidence>
<dbReference type="SUPFAM" id="SSF53335">
    <property type="entry name" value="S-adenosyl-L-methionine-dependent methyltransferases"/>
    <property type="match status" value="1"/>
</dbReference>
<dbReference type="InterPro" id="IPR012967">
    <property type="entry name" value="COMT_dimerisation"/>
</dbReference>
<dbReference type="GO" id="GO:0046983">
    <property type="term" value="F:protein dimerization activity"/>
    <property type="evidence" value="ECO:0007669"/>
    <property type="project" value="InterPro"/>
</dbReference>
<dbReference type="EMBL" id="JBBWWQ010000003">
    <property type="protein sequence ID" value="KAK8952026.1"/>
    <property type="molecule type" value="Genomic_DNA"/>
</dbReference>
<evidence type="ECO:0000259" key="5">
    <source>
        <dbReference type="Pfam" id="PF08100"/>
    </source>
</evidence>
<dbReference type="InterPro" id="IPR029063">
    <property type="entry name" value="SAM-dependent_MTases_sf"/>
</dbReference>
<dbReference type="InterPro" id="IPR001077">
    <property type="entry name" value="COMT_C"/>
</dbReference>
<dbReference type="PROSITE" id="PS51683">
    <property type="entry name" value="SAM_OMT_II"/>
    <property type="match status" value="1"/>
</dbReference>